<dbReference type="AlphaFoldDB" id="A0A369B6K6"/>
<comment type="caution">
    <text evidence="1">The sequence shown here is derived from an EMBL/GenBank/DDBJ whole genome shotgun (WGS) entry which is preliminary data.</text>
</comment>
<evidence type="ECO:0000313" key="2">
    <source>
        <dbReference type="Proteomes" id="UP000253034"/>
    </source>
</evidence>
<name>A0A369B6K6_9FIRM</name>
<reference evidence="1 2" key="1">
    <citation type="submission" date="2018-07" db="EMBL/GenBank/DDBJ databases">
        <title>Genomic Encyclopedia of Type Strains, Phase IV (KMG-IV): sequencing the most valuable type-strain genomes for metagenomic binning, comparative biology and taxonomic classification.</title>
        <authorList>
            <person name="Goeker M."/>
        </authorList>
    </citation>
    <scope>NUCLEOTIDE SEQUENCE [LARGE SCALE GENOMIC DNA]</scope>
    <source>
        <strain evidence="1 2">DSM 27016</strain>
    </source>
</reference>
<keyword evidence="2" id="KW-1185">Reference proteome</keyword>
<gene>
    <name evidence="1" type="ORF">DFR58_10844</name>
</gene>
<dbReference type="EMBL" id="QPJT01000008">
    <property type="protein sequence ID" value="RCX17150.1"/>
    <property type="molecule type" value="Genomic_DNA"/>
</dbReference>
<dbReference type="Proteomes" id="UP000253034">
    <property type="component" value="Unassembled WGS sequence"/>
</dbReference>
<organism evidence="1 2">
    <name type="scientific">Anaerobacterium chartisolvens</name>
    <dbReference type="NCBI Taxonomy" id="1297424"/>
    <lineage>
        <taxon>Bacteria</taxon>
        <taxon>Bacillati</taxon>
        <taxon>Bacillota</taxon>
        <taxon>Clostridia</taxon>
        <taxon>Eubacteriales</taxon>
        <taxon>Oscillospiraceae</taxon>
        <taxon>Anaerobacterium</taxon>
    </lineage>
</organism>
<evidence type="ECO:0000313" key="1">
    <source>
        <dbReference type="EMBL" id="RCX17150.1"/>
    </source>
</evidence>
<proteinExistence type="predicted"/>
<accession>A0A369B6K6</accession>
<protein>
    <submittedName>
        <fullName evidence="1">Uncharacterized protein</fullName>
    </submittedName>
</protein>
<sequence length="157" mass="17832">MSNKTDSPFGLLRNKTILAILDGDTSFGEVDDIRISMPYLSGPTLVGISQMFGLDVSYGGSGGTQSRWAYLDDLIEYCIRKNKINELLSYLFSKQQFEEILRGNSPERIEELYEHIISIVHEQLMVYFTLAEINLQLQIKGIILSLLIVLLKSKPRQ</sequence>